<feature type="region of interest" description="Disordered" evidence="12">
    <location>
        <begin position="472"/>
        <end position="531"/>
    </location>
</feature>
<comment type="subunit">
    <text evidence="10">Interacts with KLC2 (via TPR repeats). Interacts with KIF5B. Interacts with BORCS5. Interacts (via RUN domain) with ARL8B (GTP-bound form); PLEKHM1 and PLEKHM2 compete for interaction with ARL8B. Interacts with ARL8A.</text>
</comment>
<dbReference type="EMBL" id="QNUK01000029">
    <property type="protein sequence ID" value="KAF5906701.1"/>
    <property type="molecule type" value="Genomic_DNA"/>
</dbReference>
<dbReference type="Gene3D" id="2.30.29.30">
    <property type="entry name" value="Pleckstrin-homology domain (PH domain)/Phosphotyrosine-binding domain (PTB)"/>
    <property type="match status" value="1"/>
</dbReference>
<keyword evidence="6" id="KW-0458">Lysosome</keyword>
<feature type="compositionally biased region" description="Polar residues" evidence="12">
    <location>
        <begin position="317"/>
        <end position="328"/>
    </location>
</feature>
<keyword evidence="2" id="KW-0963">Cytoplasm</keyword>
<evidence type="ECO:0000256" key="13">
    <source>
        <dbReference type="SAM" id="Phobius"/>
    </source>
</evidence>
<evidence type="ECO:0000256" key="4">
    <source>
        <dbReference type="ARBA" id="ARBA00022990"/>
    </source>
</evidence>
<feature type="transmembrane region" description="Helical" evidence="13">
    <location>
        <begin position="1293"/>
        <end position="1319"/>
    </location>
</feature>
<dbReference type="SUPFAM" id="SSF140741">
    <property type="entry name" value="RUN domain-like"/>
    <property type="match status" value="1"/>
</dbReference>
<feature type="compositionally biased region" description="Basic residues" evidence="12">
    <location>
        <begin position="301"/>
        <end position="314"/>
    </location>
</feature>
<feature type="transmembrane region" description="Helical" evidence="13">
    <location>
        <begin position="1537"/>
        <end position="1558"/>
    </location>
</feature>
<dbReference type="OrthoDB" id="296386at2759"/>
<dbReference type="Pfam" id="PF02759">
    <property type="entry name" value="RUN"/>
    <property type="match status" value="1"/>
</dbReference>
<evidence type="ECO:0000256" key="5">
    <source>
        <dbReference type="ARBA" id="ARBA00023136"/>
    </source>
</evidence>
<dbReference type="Pfam" id="PF23142">
    <property type="entry name" value="PH_PLEKHM2"/>
    <property type="match status" value="1"/>
</dbReference>
<dbReference type="InterPro" id="IPR011993">
    <property type="entry name" value="PH-like_dom_sf"/>
</dbReference>
<comment type="caution">
    <text evidence="16">The sequence shown here is derived from an EMBL/GenBank/DDBJ whole genome shotgun (WGS) entry which is preliminary data.</text>
</comment>
<evidence type="ECO:0000256" key="6">
    <source>
        <dbReference type="ARBA" id="ARBA00023228"/>
    </source>
</evidence>
<dbReference type="PROSITE" id="PS50826">
    <property type="entry name" value="RUN"/>
    <property type="match status" value="1"/>
</dbReference>
<proteinExistence type="predicted"/>
<evidence type="ECO:0000256" key="11">
    <source>
        <dbReference type="ARBA" id="ARBA00068201"/>
    </source>
</evidence>
<evidence type="ECO:0000256" key="1">
    <source>
        <dbReference type="ARBA" id="ARBA00004496"/>
    </source>
</evidence>
<feature type="transmembrane region" description="Helical" evidence="13">
    <location>
        <begin position="1658"/>
        <end position="1681"/>
    </location>
</feature>
<dbReference type="CDD" id="cd13309">
    <property type="entry name" value="PH_SKIP"/>
    <property type="match status" value="1"/>
</dbReference>
<accession>A0A8J4TYU3</accession>
<evidence type="ECO:0000256" key="8">
    <source>
        <dbReference type="ARBA" id="ARBA00029433"/>
    </source>
</evidence>
<dbReference type="GO" id="GO:0005765">
    <property type="term" value="C:lysosomal membrane"/>
    <property type="evidence" value="ECO:0007669"/>
    <property type="project" value="UniProtKB-SubCell"/>
</dbReference>
<feature type="transmembrane region" description="Helical" evidence="13">
    <location>
        <begin position="1709"/>
        <end position="1733"/>
    </location>
</feature>
<feature type="domain" description="PH" evidence="14">
    <location>
        <begin position="724"/>
        <end position="826"/>
    </location>
</feature>
<feature type="compositionally biased region" description="Polar residues" evidence="12">
    <location>
        <begin position="244"/>
        <end position="255"/>
    </location>
</feature>
<evidence type="ECO:0000313" key="17">
    <source>
        <dbReference type="Proteomes" id="UP000727407"/>
    </source>
</evidence>
<evidence type="ECO:0000256" key="3">
    <source>
        <dbReference type="ARBA" id="ARBA00022553"/>
    </source>
</evidence>
<comment type="function">
    <text evidence="9">Plays a role in lysosomes movement and localization at the cell periphery acting as an effector of ARL8B. Required for ARL8B to exert its effects on lysosome location, recruits kinesin-1 to lysosomes and hence direct their movement toward microtubule plus ends. Binding to ARL8B provides a link from lysosomal membranes to plus-end-directed motility. Critical factor involved in NK cell-mediated cytotoxicity. Drives the polarization of cytolytic granules and microtubule-organizing centers (MTOCs) toward the immune synapse between effector NK lymphocytes and target cells. Required for maintenance of the Golgi apparatus organization. May play a role in membrane tubulation.</text>
</comment>
<dbReference type="GO" id="GO:0019894">
    <property type="term" value="F:kinesin binding"/>
    <property type="evidence" value="ECO:0007669"/>
    <property type="project" value="TreeGrafter"/>
</dbReference>
<dbReference type="Pfam" id="PF00169">
    <property type="entry name" value="PH"/>
    <property type="match status" value="1"/>
</dbReference>
<keyword evidence="13" id="KW-1133">Transmembrane helix</keyword>
<dbReference type="InterPro" id="IPR047327">
    <property type="entry name" value="RUN_PLEKHM2"/>
</dbReference>
<feature type="region of interest" description="Disordered" evidence="12">
    <location>
        <begin position="431"/>
        <end position="450"/>
    </location>
</feature>
<feature type="compositionally biased region" description="Polar residues" evidence="12">
    <location>
        <begin position="221"/>
        <end position="233"/>
    </location>
</feature>
<dbReference type="GO" id="GO:0032418">
    <property type="term" value="P:lysosome localization"/>
    <property type="evidence" value="ECO:0007669"/>
    <property type="project" value="TreeGrafter"/>
</dbReference>
<feature type="transmembrane region" description="Helical" evidence="13">
    <location>
        <begin position="1494"/>
        <end position="1517"/>
    </location>
</feature>
<dbReference type="Pfam" id="PF16178">
    <property type="entry name" value="Anoct_dimer"/>
    <property type="match status" value="1"/>
</dbReference>
<feature type="compositionally biased region" description="Basic and acidic residues" evidence="12">
    <location>
        <begin position="510"/>
        <end position="524"/>
    </location>
</feature>
<dbReference type="Pfam" id="PF04547">
    <property type="entry name" value="Anoctamin"/>
    <property type="match status" value="1"/>
</dbReference>
<reference evidence="16" key="1">
    <citation type="submission" date="2020-07" db="EMBL/GenBank/DDBJ databases">
        <title>Clarias magur genome sequencing, assembly and annotation.</title>
        <authorList>
            <person name="Kushwaha B."/>
            <person name="Kumar R."/>
            <person name="Das P."/>
            <person name="Joshi C.G."/>
            <person name="Kumar D."/>
            <person name="Nagpure N.S."/>
            <person name="Pandey M."/>
            <person name="Agarwal S."/>
            <person name="Srivastava S."/>
            <person name="Singh M."/>
            <person name="Sahoo L."/>
            <person name="Jayasankar P."/>
            <person name="Meher P.K."/>
            <person name="Koringa P.G."/>
            <person name="Iquebal M.A."/>
            <person name="Das S.P."/>
            <person name="Bit A."/>
            <person name="Patnaik S."/>
            <person name="Patel N."/>
            <person name="Shah T.M."/>
            <person name="Hinsu A."/>
            <person name="Jena J.K."/>
        </authorList>
    </citation>
    <scope>NUCLEOTIDE SEQUENCE</scope>
    <source>
        <strain evidence="16">CIFAMagur01</strain>
        <tissue evidence="16">Testis</tissue>
    </source>
</reference>
<dbReference type="GO" id="GO:0010008">
    <property type="term" value="C:endosome membrane"/>
    <property type="evidence" value="ECO:0007669"/>
    <property type="project" value="TreeGrafter"/>
</dbReference>
<keyword evidence="5 13" id="KW-0472">Membrane</keyword>
<dbReference type="SMART" id="SM00233">
    <property type="entry name" value="PH"/>
    <property type="match status" value="1"/>
</dbReference>
<gene>
    <name evidence="16" type="primary">ano7p1</name>
    <name evidence="16" type="ORF">DAT39_003580</name>
</gene>
<keyword evidence="13" id="KW-0812">Transmembrane</keyword>
<feature type="domain" description="RUN" evidence="15">
    <location>
        <begin position="36"/>
        <end position="158"/>
    </location>
</feature>
<evidence type="ECO:0000256" key="12">
    <source>
        <dbReference type="SAM" id="MobiDB-lite"/>
    </source>
</evidence>
<name>A0A8J4TYU3_CLAMG</name>
<dbReference type="InterPro" id="IPR004012">
    <property type="entry name" value="Run_dom"/>
</dbReference>
<dbReference type="FunFam" id="2.30.29.30:FF:000148">
    <property type="entry name" value="pleckstrin homology domain-containing family M member 2"/>
    <property type="match status" value="1"/>
</dbReference>
<dbReference type="CDD" id="cd17680">
    <property type="entry name" value="RUN_PLEKHM2"/>
    <property type="match status" value="1"/>
</dbReference>
<comment type="subcellular location">
    <subcellularLocation>
        <location evidence="1">Cytoplasm</location>
    </subcellularLocation>
    <subcellularLocation>
        <location evidence="8">Endomembrane system</location>
        <topology evidence="8">Peripheral membrane protein</topology>
        <orientation evidence="8">Cytoplasmic side</orientation>
    </subcellularLocation>
    <subcellularLocation>
        <location evidence="7">Lysosome membrane</location>
        <topology evidence="7">Peripheral membrane protein</topology>
    </subcellularLocation>
</comment>
<evidence type="ECO:0000313" key="16">
    <source>
        <dbReference type="EMBL" id="KAF5906701.1"/>
    </source>
</evidence>
<dbReference type="InterPro" id="IPR053015">
    <property type="entry name" value="PH_domain-containing_M2"/>
</dbReference>
<dbReference type="PANTHER" id="PTHR46556">
    <property type="entry name" value="PLECKSTRIN HOMOLOGY DOMAIN-CONTAINING FAMILY M MEMBER 2"/>
    <property type="match status" value="1"/>
</dbReference>
<dbReference type="InterPro" id="IPR057288">
    <property type="entry name" value="PH_PLEKHM2"/>
</dbReference>
<dbReference type="Proteomes" id="UP000727407">
    <property type="component" value="Unassembled WGS sequence"/>
</dbReference>
<protein>
    <recommendedName>
        <fullName evidence="11">Pleckstrin homology domain-containing family M member 2</fullName>
    </recommendedName>
</protein>
<feature type="non-terminal residue" evidence="16">
    <location>
        <position position="1"/>
    </location>
</feature>
<feature type="region of interest" description="Disordered" evidence="12">
    <location>
        <begin position="297"/>
        <end position="387"/>
    </location>
</feature>
<dbReference type="PROSITE" id="PS50003">
    <property type="entry name" value="PH_DOMAIN"/>
    <property type="match status" value="1"/>
</dbReference>
<evidence type="ECO:0000256" key="10">
    <source>
        <dbReference type="ARBA" id="ARBA00064695"/>
    </source>
</evidence>
<keyword evidence="3" id="KW-0597">Phosphoprotein</keyword>
<dbReference type="InterPro" id="IPR001849">
    <property type="entry name" value="PH_domain"/>
</dbReference>
<dbReference type="GO" id="GO:0046983">
    <property type="term" value="F:protein dimerization activity"/>
    <property type="evidence" value="ECO:0007669"/>
    <property type="project" value="InterPro"/>
</dbReference>
<keyword evidence="4" id="KW-0007">Acetylation</keyword>
<dbReference type="InterPro" id="IPR037213">
    <property type="entry name" value="Run_dom_sf"/>
</dbReference>
<evidence type="ECO:0000256" key="9">
    <source>
        <dbReference type="ARBA" id="ARBA00056822"/>
    </source>
</evidence>
<dbReference type="InterPro" id="IPR049452">
    <property type="entry name" value="Anoctamin_TM"/>
</dbReference>
<dbReference type="Gene3D" id="1.20.58.900">
    <property type="match status" value="1"/>
</dbReference>
<organism evidence="16 17">
    <name type="scientific">Clarias magur</name>
    <name type="common">Asian catfish</name>
    <name type="synonym">Macropteronotus magur</name>
    <dbReference type="NCBI Taxonomy" id="1594786"/>
    <lineage>
        <taxon>Eukaryota</taxon>
        <taxon>Metazoa</taxon>
        <taxon>Chordata</taxon>
        <taxon>Craniata</taxon>
        <taxon>Vertebrata</taxon>
        <taxon>Euteleostomi</taxon>
        <taxon>Actinopterygii</taxon>
        <taxon>Neopterygii</taxon>
        <taxon>Teleostei</taxon>
        <taxon>Ostariophysi</taxon>
        <taxon>Siluriformes</taxon>
        <taxon>Clariidae</taxon>
        <taxon>Clarias</taxon>
    </lineage>
</organism>
<feature type="transmembrane region" description="Helical" evidence="13">
    <location>
        <begin position="1453"/>
        <end position="1474"/>
    </location>
</feature>
<dbReference type="FunFam" id="1.20.58.900:FF:000004">
    <property type="entry name" value="pleckstrin homology domain-containing family M member 2 isoform X2"/>
    <property type="match status" value="1"/>
</dbReference>
<evidence type="ECO:0000256" key="7">
    <source>
        <dbReference type="ARBA" id="ARBA00023765"/>
    </source>
</evidence>
<evidence type="ECO:0000259" key="15">
    <source>
        <dbReference type="PROSITE" id="PS50826"/>
    </source>
</evidence>
<feature type="region of interest" description="Disordered" evidence="12">
    <location>
        <begin position="206"/>
        <end position="276"/>
    </location>
</feature>
<dbReference type="SUPFAM" id="SSF50729">
    <property type="entry name" value="PH domain-like"/>
    <property type="match status" value="1"/>
</dbReference>
<evidence type="ECO:0000259" key="14">
    <source>
        <dbReference type="PROSITE" id="PS50003"/>
    </source>
</evidence>
<dbReference type="GO" id="GO:0007030">
    <property type="term" value="P:Golgi organization"/>
    <property type="evidence" value="ECO:0007669"/>
    <property type="project" value="TreeGrafter"/>
</dbReference>
<feature type="transmembrane region" description="Helical" evidence="13">
    <location>
        <begin position="1788"/>
        <end position="1812"/>
    </location>
</feature>
<dbReference type="SMART" id="SM00593">
    <property type="entry name" value="RUN"/>
    <property type="match status" value="1"/>
</dbReference>
<dbReference type="PANTHER" id="PTHR46556:SF1">
    <property type="entry name" value="PLECKSTRIN HOMOLOGY DOMAIN-CONTAINING FAMILY M MEMBER 2"/>
    <property type="match status" value="1"/>
</dbReference>
<keyword evidence="17" id="KW-1185">Reference proteome</keyword>
<dbReference type="GO" id="GO:0032880">
    <property type="term" value="P:regulation of protein localization"/>
    <property type="evidence" value="ECO:0007669"/>
    <property type="project" value="TreeGrafter"/>
</dbReference>
<sequence length="1849" mass="210031">MDQLKVKDRILENISLSVKKLQSYFAACEDETPAIRNHDRVLQRLCEHLDHALLYGLQDISSGYWVLVLHFTRREAVRQIDELQHIATNLGRSRAWLYLALSESSLESYLRLFQENQALLHKYYFKNALVCSHDHLTLFLTLVSGLEFIRFDLELDVPYLDVAPYMPDYYKPQNLLDFEERLPSSDSLSLHSFNSTNLEWDDSAIAPSSEEGDLTDPVSGPRSTASDPQTVISESVVKTAATPVRSTSLSRSPTFRYNPFNEDTDTNTSADVTPVHTASRRDIPAWDDTESTSTELEVIRMVRRRKPSKKRRGRGSTDSVSSGQSMPSPEQAETEESLQINKEDRTVGGNDALDGSARAVAESVEAQEPEALLRLPEMTDTSMDSVGQPLRDVMDRLNGALDGKSWERPDEEEDDGKEGVIGINSATSQLQHQSFREDEGGEPPDPDSQSHLVAAATSAQFYCFTTHSADAATESGSHHDSTGNGQSQADYGGHENDGEGETAEQVAASKIKEKQRIKTAEKGAGEGSDLPECSHPAEFRVDNNHLLLLMIHVFRENEEQLCKMVRMTTGHMEGDLQPLFLLLTDCYIYLLRKGAADKPYNVEEAVSYSELDYISVGLDQQTVTLVCTNRRRQFLLDTADCSLTIWFLNMLKSAMTSGCTELPYPAVLTDATMERLALTKFVCQESQCEVSEVSIRLYSLVHWEDPMEVGLSTLTSPSGSGKSGSTKEGALLYRAGTSYLGKELWKSCYLVLSSGVLFLYAERTDVTPLMSITMGGEHCGGCRRSNSTERPHAFQVILTARSPLELSAENELEMAEWMQLICQAVSKGVIPQGVAPTPCIPCCLVLTDQKLLTCHQDCQTSFFRSLGAADISDVTAVCLEEDKEYCVIEFAADRSYFLPPWVLYFSGCGERDRLLEELDSVWTSIFQVSLARKGVSDELMQKRCREALELMRSAWQRSDSLHRGRKKGSELSKDREVLLDLRHTGESYGAECYGSLENGGFIPPRYLNAAVEENDDTIYIQCEKTATPPARPPGNYFKDGRTQIDFVLVWEVKSHRKRRAQCEREPKEDEEQVIQEESRSEKRKAQLARWRDKFIQNLQTTGLLLEKEESSSVKKTVHYLKLSAPWEVLVYYAEELCLRAPLQAQPHPDFNTSARVLQKLWVPNIMADSVPNRPVDYYTCAFRKSKMEKFLGSEDHENYFTNTQRQRIVYEILARTVYGKRKRAEVGVARLLNEGAFKAAFPLHDGPFELPGHEISPDQLNRRQVLYHYWARWSKWCKYQPLDHIREYFGEKIALYFAWLGFYTVWLLPAAIVGTLVFVSGIMTMGSNTPAKEICESGGLYLMCPLCETCRPWNISDICPMAKVGYLFDHPGTVFFSVFMSFWAVTFLEYWKRKNATLAHHWDCMDFHEEEEPLRPEFAATAPAMEENPVTGVKEPYFPEKARLSRMLTGSMVIVIMLCVVVIFLVTVIIYRSIVSVMMYETGSSMLRTQAGNIANISSSMVNLALILLMGQVYTALAERLTKWEMHRTQTQYEDAFTFKVFIFQFVNFYSSPFYVAFFKGRFVGYPGHYGTLFGMRNEDCGPGGCLIELAEQLFIIMMGKQLINNIQEFVLPKVKAWRQKKALTSVKKAQSGRVAQRWEEDYELIECEGLFDEYLEIVLQFGFITIFVAAFPLAPLFALLNNWAEVRLDAHKFVCEYRRPVAERAQKIGVWFIILEALSHLSVIVNAFLIAFTSDFLPRLLYKYKFDNDLNGYVNFTLAYSPPSYNYSVHGMCRYKAFRDENGKYTLVYWELLAVRLGFIIAFEHVVFFVLRLIDWMVPDVPESLELKVKRERYLAKQALADNQEALL</sequence>
<evidence type="ECO:0000256" key="2">
    <source>
        <dbReference type="ARBA" id="ARBA00022490"/>
    </source>
</evidence>
<dbReference type="InterPro" id="IPR032394">
    <property type="entry name" value="Anoct_dimer"/>
</dbReference>